<evidence type="ECO:0000313" key="1">
    <source>
        <dbReference type="EMBL" id="KAJ9057899.1"/>
    </source>
</evidence>
<dbReference type="Proteomes" id="UP001165960">
    <property type="component" value="Unassembled WGS sequence"/>
</dbReference>
<keyword evidence="2" id="KW-1185">Reference proteome</keyword>
<sequence>MELLTMPPPCGLVAFPICCNKSKVSSGPPDPLPTDSCSPGVPFGPVHFTEYPLKPEYKDYIPEKILELDPLARIKSTVRFNRQGPWIFSTTKLFRGKFKYLPAYKLHMEPLITPNPNSASVLELLLDHTNMLFIIV</sequence>
<organism evidence="1 2">
    <name type="scientific">Entomophthora muscae</name>
    <dbReference type="NCBI Taxonomy" id="34485"/>
    <lineage>
        <taxon>Eukaryota</taxon>
        <taxon>Fungi</taxon>
        <taxon>Fungi incertae sedis</taxon>
        <taxon>Zoopagomycota</taxon>
        <taxon>Entomophthoromycotina</taxon>
        <taxon>Entomophthoromycetes</taxon>
        <taxon>Entomophthorales</taxon>
        <taxon>Entomophthoraceae</taxon>
        <taxon>Entomophthora</taxon>
    </lineage>
</organism>
<accession>A0ACC2S6I0</accession>
<dbReference type="EMBL" id="QTSX02005757">
    <property type="protein sequence ID" value="KAJ9057899.1"/>
    <property type="molecule type" value="Genomic_DNA"/>
</dbReference>
<comment type="caution">
    <text evidence="1">The sequence shown here is derived from an EMBL/GenBank/DDBJ whole genome shotgun (WGS) entry which is preliminary data.</text>
</comment>
<gene>
    <name evidence="1" type="ORF">DSO57_1018074</name>
</gene>
<reference evidence="1" key="1">
    <citation type="submission" date="2022-04" db="EMBL/GenBank/DDBJ databases">
        <title>Genome of the entomopathogenic fungus Entomophthora muscae.</title>
        <authorList>
            <person name="Elya C."/>
            <person name="Lovett B.R."/>
            <person name="Lee E."/>
            <person name="Macias A.M."/>
            <person name="Hajek A.E."/>
            <person name="De Bivort B.L."/>
            <person name="Kasson M.T."/>
            <person name="De Fine Licht H.H."/>
            <person name="Stajich J.E."/>
        </authorList>
    </citation>
    <scope>NUCLEOTIDE SEQUENCE</scope>
    <source>
        <strain evidence="1">Berkeley</strain>
    </source>
</reference>
<name>A0ACC2S6I0_9FUNG</name>
<proteinExistence type="predicted"/>
<evidence type="ECO:0000313" key="2">
    <source>
        <dbReference type="Proteomes" id="UP001165960"/>
    </source>
</evidence>
<protein>
    <submittedName>
        <fullName evidence="1">Uncharacterized protein</fullName>
    </submittedName>
</protein>